<evidence type="ECO:0000313" key="1">
    <source>
        <dbReference type="EMBL" id="KAG9324948.1"/>
    </source>
</evidence>
<evidence type="ECO:0000313" key="2">
    <source>
        <dbReference type="Proteomes" id="UP000717515"/>
    </source>
</evidence>
<gene>
    <name evidence="1" type="ORF">KVV02_005187</name>
</gene>
<dbReference type="AlphaFoldDB" id="A0A9P8A5Z5"/>
<protein>
    <submittedName>
        <fullName evidence="1">Uncharacterized protein</fullName>
    </submittedName>
</protein>
<dbReference type="Proteomes" id="UP000717515">
    <property type="component" value="Unassembled WGS sequence"/>
</dbReference>
<proteinExistence type="predicted"/>
<sequence length="261" mass="29404">SWSALARSRHSYRSIRLTAGLRGDKEDGLRNATVLQPITASMTPRPGGTPYRKIIHITPVLLLCPNRFFLFLLCPTLFPPALIATHLHHLFFPSFCFWAPFLSLLSFPSHSNTHAPCRFSISHALAFAHSSATHFSLLRLQTMGLIDEFRSGNFSLYGQWQVLYSQGVHRYTIQSHLLNGVTWWTCSVWPIPRSNAPSFEQNSCDFQRLCTQPPSLQTRPTVYSGWALDTIDIGVTVTSTVEVYAFLQAELTLSLSLFLGF</sequence>
<name>A0A9P8A5Z5_MORAP</name>
<dbReference type="EMBL" id="JAIFTL010000052">
    <property type="protein sequence ID" value="KAG9324948.1"/>
    <property type="molecule type" value="Genomic_DNA"/>
</dbReference>
<accession>A0A9P8A5Z5</accession>
<feature type="non-terminal residue" evidence="1">
    <location>
        <position position="1"/>
    </location>
</feature>
<organism evidence="1 2">
    <name type="scientific">Mortierella alpina</name>
    <name type="common">Oleaginous fungus</name>
    <name type="synonym">Mortierella renispora</name>
    <dbReference type="NCBI Taxonomy" id="64518"/>
    <lineage>
        <taxon>Eukaryota</taxon>
        <taxon>Fungi</taxon>
        <taxon>Fungi incertae sedis</taxon>
        <taxon>Mucoromycota</taxon>
        <taxon>Mortierellomycotina</taxon>
        <taxon>Mortierellomycetes</taxon>
        <taxon>Mortierellales</taxon>
        <taxon>Mortierellaceae</taxon>
        <taxon>Mortierella</taxon>
    </lineage>
</organism>
<comment type="caution">
    <text evidence="1">The sequence shown here is derived from an EMBL/GenBank/DDBJ whole genome shotgun (WGS) entry which is preliminary data.</text>
</comment>
<reference evidence="1" key="1">
    <citation type="submission" date="2021-07" db="EMBL/GenBank/DDBJ databases">
        <title>Draft genome of Mortierella alpina, strain LL118, isolated from an aspen leaf litter sample.</title>
        <authorList>
            <person name="Yang S."/>
            <person name="Vinatzer B.A."/>
        </authorList>
    </citation>
    <scope>NUCLEOTIDE SEQUENCE</scope>
    <source>
        <strain evidence="1">LL118</strain>
    </source>
</reference>